<gene>
    <name evidence="8" type="ORF">DFJ67_0493</name>
</gene>
<dbReference type="RefSeq" id="WP_170215720.1">
    <property type="nucleotide sequence ID" value="NZ_BONB01000053.1"/>
</dbReference>
<keyword evidence="9" id="KW-1185">Reference proteome</keyword>
<evidence type="ECO:0000256" key="7">
    <source>
        <dbReference type="SAM" id="Phobius"/>
    </source>
</evidence>
<feature type="transmembrane region" description="Helical" evidence="7">
    <location>
        <begin position="223"/>
        <end position="245"/>
    </location>
</feature>
<evidence type="ECO:0000256" key="4">
    <source>
        <dbReference type="ARBA" id="ARBA00022692"/>
    </source>
</evidence>
<name>A0A3D9ZB81_9ACTN</name>
<feature type="transmembrane region" description="Helical" evidence="7">
    <location>
        <begin position="45"/>
        <end position="68"/>
    </location>
</feature>
<feature type="transmembrane region" description="Helical" evidence="7">
    <location>
        <begin position="287"/>
        <end position="305"/>
    </location>
</feature>
<dbReference type="InterPro" id="IPR010290">
    <property type="entry name" value="TM_effector"/>
</dbReference>
<keyword evidence="3" id="KW-1003">Cell membrane</keyword>
<feature type="transmembrane region" description="Helical" evidence="7">
    <location>
        <begin position="349"/>
        <end position="371"/>
    </location>
</feature>
<dbReference type="CDD" id="cd06173">
    <property type="entry name" value="MFS_MefA_like"/>
    <property type="match status" value="1"/>
</dbReference>
<dbReference type="Gene3D" id="1.20.1250.20">
    <property type="entry name" value="MFS general substrate transporter like domains"/>
    <property type="match status" value="1"/>
</dbReference>
<evidence type="ECO:0000256" key="2">
    <source>
        <dbReference type="ARBA" id="ARBA00022448"/>
    </source>
</evidence>
<dbReference type="PANTHER" id="PTHR23513">
    <property type="entry name" value="INTEGRAL MEMBRANE EFFLUX PROTEIN-RELATED"/>
    <property type="match status" value="1"/>
</dbReference>
<dbReference type="Proteomes" id="UP000256913">
    <property type="component" value="Unassembled WGS sequence"/>
</dbReference>
<feature type="transmembrane region" description="Helical" evidence="7">
    <location>
        <begin position="12"/>
        <end position="39"/>
    </location>
</feature>
<keyword evidence="5 7" id="KW-1133">Transmembrane helix</keyword>
<feature type="transmembrane region" description="Helical" evidence="7">
    <location>
        <begin position="257"/>
        <end position="275"/>
    </location>
</feature>
<dbReference type="EMBL" id="QUMQ01000001">
    <property type="protein sequence ID" value="REF94555.1"/>
    <property type="molecule type" value="Genomic_DNA"/>
</dbReference>
<evidence type="ECO:0000313" key="9">
    <source>
        <dbReference type="Proteomes" id="UP000256913"/>
    </source>
</evidence>
<dbReference type="SUPFAM" id="SSF103473">
    <property type="entry name" value="MFS general substrate transporter"/>
    <property type="match status" value="1"/>
</dbReference>
<keyword evidence="4 7" id="KW-0812">Transmembrane</keyword>
<feature type="transmembrane region" description="Helical" evidence="7">
    <location>
        <begin position="311"/>
        <end position="337"/>
    </location>
</feature>
<protein>
    <submittedName>
        <fullName evidence="8">Putative MFS family arabinose efflux permease</fullName>
    </submittedName>
</protein>
<feature type="transmembrane region" description="Helical" evidence="7">
    <location>
        <begin position="377"/>
        <end position="398"/>
    </location>
</feature>
<accession>A0A3D9ZB81</accession>
<keyword evidence="2" id="KW-0813">Transport</keyword>
<evidence type="ECO:0000256" key="3">
    <source>
        <dbReference type="ARBA" id="ARBA00022475"/>
    </source>
</evidence>
<comment type="caution">
    <text evidence="8">The sequence shown here is derived from an EMBL/GenBank/DDBJ whole genome shotgun (WGS) entry which is preliminary data.</text>
</comment>
<dbReference type="Pfam" id="PF05977">
    <property type="entry name" value="MFS_3"/>
    <property type="match status" value="1"/>
</dbReference>
<proteinExistence type="predicted"/>
<evidence type="ECO:0000256" key="1">
    <source>
        <dbReference type="ARBA" id="ARBA00004429"/>
    </source>
</evidence>
<evidence type="ECO:0000313" key="8">
    <source>
        <dbReference type="EMBL" id="REF94555.1"/>
    </source>
</evidence>
<reference evidence="8 9" key="1">
    <citation type="submission" date="2018-08" db="EMBL/GenBank/DDBJ databases">
        <title>Sequencing the genomes of 1000 actinobacteria strains.</title>
        <authorList>
            <person name="Klenk H.-P."/>
        </authorList>
    </citation>
    <scope>NUCLEOTIDE SEQUENCE [LARGE SCALE GENOMIC DNA]</scope>
    <source>
        <strain evidence="8 9">DSM 44099</strain>
    </source>
</reference>
<keyword evidence="6 7" id="KW-0472">Membrane</keyword>
<dbReference type="PANTHER" id="PTHR23513:SF9">
    <property type="entry name" value="ENTEROBACTIN EXPORTER ENTS"/>
    <property type="match status" value="1"/>
</dbReference>
<evidence type="ECO:0000256" key="6">
    <source>
        <dbReference type="ARBA" id="ARBA00023136"/>
    </source>
</evidence>
<organism evidence="8 9">
    <name type="scientific">Asanoa ferruginea</name>
    <dbReference type="NCBI Taxonomy" id="53367"/>
    <lineage>
        <taxon>Bacteria</taxon>
        <taxon>Bacillati</taxon>
        <taxon>Actinomycetota</taxon>
        <taxon>Actinomycetes</taxon>
        <taxon>Micromonosporales</taxon>
        <taxon>Micromonosporaceae</taxon>
        <taxon>Asanoa</taxon>
    </lineage>
</organism>
<dbReference type="AlphaFoldDB" id="A0A3D9ZB81"/>
<sequence length="423" mass="44085">MDLGPLRQRDFALLFFAGLISLTGNWVLGIALPVAVLGLTGSPAAVATVVAASLLGTIAAGTVAGVYVDRWDRRRVVVVVNVLQVFALLPLLLVDDADRVWIVVAVAFTSQALAQFFQPAENALLPRLVDADRLPAANALNTLNNNLARLVGPALGGVIAVTSGLAGAALVDAGTFAIAAVLCGLIRGSHRAVQETGSEPERHLLRELAEGLRAVGRNRIVRAIFVIIAVSSVGEGMMGTLFAVYVTKALHAGGRELGWLMSAQAVGGIIGSLAATRVTARFRPVPLIATCWTFFGVVDVVIFNYPRWDGAFWPVLALFVIVGLPVGIHLGAIWTLFQIETPDRLRGRAFSAIWMGASIASVIGAAVAGALGDKVDVITLLTVQGVGCIVAGLTFRWLAGPGPASLVRAEARPVPEPAPAASA</sequence>
<dbReference type="InterPro" id="IPR036259">
    <property type="entry name" value="MFS_trans_sf"/>
</dbReference>
<evidence type="ECO:0000256" key="5">
    <source>
        <dbReference type="ARBA" id="ARBA00022989"/>
    </source>
</evidence>
<dbReference type="GO" id="GO:0005886">
    <property type="term" value="C:plasma membrane"/>
    <property type="evidence" value="ECO:0007669"/>
    <property type="project" value="UniProtKB-SubCell"/>
</dbReference>
<comment type="subcellular location">
    <subcellularLocation>
        <location evidence="1">Cell inner membrane</location>
        <topology evidence="1">Multi-pass membrane protein</topology>
    </subcellularLocation>
</comment>
<feature type="transmembrane region" description="Helical" evidence="7">
    <location>
        <begin position="75"/>
        <end position="94"/>
    </location>
</feature>